<sequence length="161" mass="17974">MKKVLKKTAFLLALAPLAITYGHANPSDNQSKIAIAKKVISNLDQRIPTILSHADNDFSTIANYADFVAERDNYISCAPWDWIGGQDYVQSRINRSANYTLLKNGQVRARFNVGVQGGKPVEIVDFAFIKQNGRYVISDIIVDDTSFIQATIECLQESDYI</sequence>
<dbReference type="EMBL" id="LXHC01000001">
    <property type="protein sequence ID" value="OAU98443.1"/>
    <property type="molecule type" value="Genomic_DNA"/>
</dbReference>
<proteinExistence type="predicted"/>
<organism evidence="2 3">
    <name type="scientific">Moraxella catarrhalis</name>
    <name type="common">Branhamella catarrhalis</name>
    <dbReference type="NCBI Taxonomy" id="480"/>
    <lineage>
        <taxon>Bacteria</taxon>
        <taxon>Pseudomonadati</taxon>
        <taxon>Pseudomonadota</taxon>
        <taxon>Gammaproteobacteria</taxon>
        <taxon>Moraxellales</taxon>
        <taxon>Moraxellaceae</taxon>
        <taxon>Moraxella</taxon>
    </lineage>
</organism>
<evidence type="ECO:0000256" key="1">
    <source>
        <dbReference type="SAM" id="SignalP"/>
    </source>
</evidence>
<feature type="signal peptide" evidence="1">
    <location>
        <begin position="1"/>
        <end position="24"/>
    </location>
</feature>
<evidence type="ECO:0000313" key="3">
    <source>
        <dbReference type="Proteomes" id="UP000078228"/>
    </source>
</evidence>
<name>A0A198UPJ8_MORCA</name>
<accession>A0A198UPJ8</accession>
<protein>
    <recommendedName>
        <fullName evidence="4">DUF3828 domain-containing protein</fullName>
    </recommendedName>
</protein>
<evidence type="ECO:0000313" key="2">
    <source>
        <dbReference type="EMBL" id="OAU98443.1"/>
    </source>
</evidence>
<dbReference type="OrthoDB" id="9947459at2"/>
<evidence type="ECO:0008006" key="4">
    <source>
        <dbReference type="Google" id="ProtNLM"/>
    </source>
</evidence>
<dbReference type="PATRIC" id="fig|480.237.peg.1660"/>
<keyword evidence="3" id="KW-1185">Reference proteome</keyword>
<dbReference type="Proteomes" id="UP000078228">
    <property type="component" value="Unassembled WGS sequence"/>
</dbReference>
<keyword evidence="1" id="KW-0732">Signal</keyword>
<comment type="caution">
    <text evidence="2">The sequence shown here is derived from an EMBL/GenBank/DDBJ whole genome shotgun (WGS) entry which is preliminary data.</text>
</comment>
<gene>
    <name evidence="2" type="ORF">AO384_0027</name>
</gene>
<dbReference type="RefSeq" id="WP_064611267.1">
    <property type="nucleotide sequence ID" value="NZ_LXHB01000087.1"/>
</dbReference>
<reference evidence="2 3" key="1">
    <citation type="journal article" date="2016" name="Genome Biol. Evol.">
        <title>Comparative Genomic Analyses of the Moraxella catarrhalis Serosensitive and Seroresistant Lineages Demonstrate Their Independent Evolution.</title>
        <authorList>
            <person name="Earl J.P."/>
            <person name="de Vries S.P."/>
            <person name="Ahmed A."/>
            <person name="Powell E."/>
            <person name="Schultz M.P."/>
            <person name="Hermans P.W."/>
            <person name="Hill D.J."/>
            <person name="Zhou Z."/>
            <person name="Constantinidou C.I."/>
            <person name="Hu F.Z."/>
            <person name="Bootsma H.J."/>
            <person name="Ehrlich G.D."/>
        </authorList>
    </citation>
    <scope>NUCLEOTIDE SEQUENCE [LARGE SCALE GENOMIC DNA]</scope>
    <source>
        <strain evidence="2 3">Z7542</strain>
    </source>
</reference>
<feature type="chain" id="PRO_5008279814" description="DUF3828 domain-containing protein" evidence="1">
    <location>
        <begin position="25"/>
        <end position="161"/>
    </location>
</feature>
<dbReference type="AlphaFoldDB" id="A0A198UPJ8"/>